<evidence type="ECO:0000256" key="11">
    <source>
        <dbReference type="SAM" id="MobiDB-lite"/>
    </source>
</evidence>
<dbReference type="Pfam" id="PF16211">
    <property type="entry name" value="Histone_H2A_C"/>
    <property type="match status" value="1"/>
</dbReference>
<keyword evidence="7 10" id="KW-0238">DNA-binding</keyword>
<dbReference type="Gramene" id="HORVU.MOREX.r2.6HG0505010.1">
    <property type="protein sequence ID" value="HORVU.MOREX.r2.6HG0505010.1.CDS.1"/>
    <property type="gene ID" value="HORVU.MOREX.r2.6HG0505010"/>
</dbReference>
<evidence type="ECO:0000259" key="13">
    <source>
        <dbReference type="Pfam" id="PF16211"/>
    </source>
</evidence>
<dbReference type="Gramene" id="HORVU.MOREX.r3.6HG0609040.1">
    <property type="protein sequence ID" value="HORVU.MOREX.r3.6HG0609040.1.CDS1"/>
    <property type="gene ID" value="HORVU.MOREX.r3.6HG0609040"/>
</dbReference>
<evidence type="ECO:0000256" key="10">
    <source>
        <dbReference type="RuleBase" id="RU003767"/>
    </source>
</evidence>
<evidence type="ECO:0000256" key="4">
    <source>
        <dbReference type="ARBA" id="ARBA00010691"/>
    </source>
</evidence>
<dbReference type="Proteomes" id="UP000011116">
    <property type="component" value="Chromosome 6H"/>
</dbReference>
<evidence type="ECO:0000259" key="12">
    <source>
        <dbReference type="Pfam" id="PF00125"/>
    </source>
</evidence>
<reference evidence="16" key="2">
    <citation type="journal article" date="2012" name="Nature">
        <title>A physical, genetic and functional sequence assembly of the barley genome.</title>
        <authorList>
            <consortium name="The International Barley Genome Sequencing Consortium"/>
            <person name="Mayer K.F."/>
            <person name="Waugh R."/>
            <person name="Brown J.W."/>
            <person name="Schulman A."/>
            <person name="Langridge P."/>
            <person name="Platzer M."/>
            <person name="Fincher G.B."/>
            <person name="Muehlbauer G.J."/>
            <person name="Sato K."/>
            <person name="Close T.J."/>
            <person name="Wise R.P."/>
            <person name="Stein N."/>
        </authorList>
    </citation>
    <scope>NUCLEOTIDE SEQUENCE [LARGE SCALE GENOMIC DNA]</scope>
    <source>
        <strain evidence="16">cv. Morex</strain>
    </source>
</reference>
<evidence type="ECO:0000256" key="9">
    <source>
        <dbReference type="ARBA" id="ARBA00023269"/>
    </source>
</evidence>
<dbReference type="Pfam" id="PF00125">
    <property type="entry name" value="Histone"/>
    <property type="match status" value="1"/>
</dbReference>
<evidence type="ECO:0000256" key="8">
    <source>
        <dbReference type="ARBA" id="ARBA00023242"/>
    </source>
</evidence>
<feature type="compositionally biased region" description="Basic residues" evidence="11">
    <location>
        <begin position="141"/>
        <end position="152"/>
    </location>
</feature>
<dbReference type="GO" id="GO:0030527">
    <property type="term" value="F:structural constituent of chromatin"/>
    <property type="evidence" value="ECO:0000318"/>
    <property type="project" value="GO_Central"/>
</dbReference>
<dbReference type="GO" id="GO:0000792">
    <property type="term" value="C:heterochromatin"/>
    <property type="evidence" value="ECO:0007669"/>
    <property type="project" value="UniProtKB-ARBA"/>
</dbReference>
<reference evidence="14" key="1">
    <citation type="journal article" date="2011" name="Plant Physiol.">
        <title>Comprehensive sequence analysis of 24,783 barley full-length cDNAs derived from 12 clone libraries.</title>
        <authorList>
            <person name="Matsumoto T."/>
            <person name="Tanaka T."/>
            <person name="Sakai H."/>
            <person name="Amano N."/>
            <person name="Kanamori H."/>
            <person name="Kurita K."/>
            <person name="Kikuta A."/>
            <person name="Kamiya K."/>
            <person name="Yamamoto M."/>
            <person name="Ikawa H."/>
            <person name="Fujii N."/>
            <person name="Hori K."/>
            <person name="Itoh T."/>
            <person name="Sato K."/>
        </authorList>
    </citation>
    <scope>NUCLEOTIDE SEQUENCE</scope>
    <source>
        <tissue evidence="14">Shoot and root</tissue>
    </source>
</reference>
<keyword evidence="8 10" id="KW-0539">Nucleus</keyword>
<dbReference type="GO" id="GO:0046982">
    <property type="term" value="F:protein heterodimerization activity"/>
    <property type="evidence" value="ECO:0007669"/>
    <property type="project" value="InterPro"/>
</dbReference>
<dbReference type="FunFam" id="1.10.20.10:FF:000026">
    <property type="entry name" value="Histone H2A"/>
    <property type="match status" value="1"/>
</dbReference>
<organism evidence="14">
    <name type="scientific">Hordeum vulgare subsp. vulgare</name>
    <name type="common">Domesticated barley</name>
    <dbReference type="NCBI Taxonomy" id="112509"/>
    <lineage>
        <taxon>Eukaryota</taxon>
        <taxon>Viridiplantae</taxon>
        <taxon>Streptophyta</taxon>
        <taxon>Embryophyta</taxon>
        <taxon>Tracheophyta</taxon>
        <taxon>Spermatophyta</taxon>
        <taxon>Magnoliopsida</taxon>
        <taxon>Liliopsida</taxon>
        <taxon>Poales</taxon>
        <taxon>Poaceae</taxon>
        <taxon>BOP clade</taxon>
        <taxon>Pooideae</taxon>
        <taxon>Triticodae</taxon>
        <taxon>Triticeae</taxon>
        <taxon>Hordeinae</taxon>
        <taxon>Hordeum</taxon>
    </lineage>
</organism>
<feature type="domain" description="Core Histone H2A/H2B/H3" evidence="12">
    <location>
        <begin position="25"/>
        <end position="100"/>
    </location>
</feature>
<dbReference type="AlphaFoldDB" id="F2E5Z8"/>
<reference evidence="15" key="3">
    <citation type="submission" date="2020-10" db="EMBL/GenBank/DDBJ databases">
        <authorList>
            <person name="Scholz U."/>
            <person name="Mascher M."/>
            <person name="Fiebig A."/>
        </authorList>
    </citation>
    <scope>NUCLEOTIDE SEQUENCE [LARGE SCALE GENOMIC DNA]</scope>
    <source>
        <strain evidence="15">cv. Morex</strain>
    </source>
</reference>
<keyword evidence="16" id="KW-1185">Reference proteome</keyword>
<comment type="subcellular location">
    <subcellularLocation>
        <location evidence="3">Chromosome</location>
    </subcellularLocation>
    <subcellularLocation>
        <location evidence="2 10">Nucleus</location>
    </subcellularLocation>
</comment>
<dbReference type="RefSeq" id="XP_044954235.1">
    <property type="nucleotide sequence ID" value="XM_045098300.1"/>
</dbReference>
<dbReference type="PRINTS" id="PR00620">
    <property type="entry name" value="HISTONEH2A"/>
</dbReference>
<evidence type="ECO:0000256" key="3">
    <source>
        <dbReference type="ARBA" id="ARBA00004286"/>
    </source>
</evidence>
<comment type="function">
    <text evidence="1">Core component of nucleosome. Nucleosomes wrap and compact DNA into chromatin, limiting DNA accessibility to the cellular machineries which require DNA as a template. Histones thereby play a central role in transcription regulation, DNA repair, DNA replication and chromosomal stability. DNA accessibility is regulated via a complex set of post-translational modifications of histones, also called histone code, and nucleosome remodeling.</text>
</comment>
<evidence type="ECO:0000256" key="5">
    <source>
        <dbReference type="ARBA" id="ARBA00011538"/>
    </source>
</evidence>
<dbReference type="SMART" id="SM00414">
    <property type="entry name" value="H2A"/>
    <property type="match status" value="1"/>
</dbReference>
<accession>F2E5Z8</accession>
<proteinExistence type="evidence at transcript level"/>
<dbReference type="OrthoDB" id="10253031at2759"/>
<dbReference type="EnsemblPlants" id="HORVU.MOREX.r3.6HG0609040.1">
    <property type="protein sequence ID" value="HORVU.MOREX.r3.6HG0609040.1.CDS1"/>
    <property type="gene ID" value="HORVU.MOREX.r3.6HG0609040"/>
</dbReference>
<dbReference type="PANTHER" id="PTHR23430">
    <property type="entry name" value="HISTONE H2A"/>
    <property type="match status" value="1"/>
</dbReference>
<evidence type="ECO:0000256" key="1">
    <source>
        <dbReference type="ARBA" id="ARBA00002001"/>
    </source>
</evidence>
<dbReference type="GeneID" id="123404383"/>
<evidence type="ECO:0000313" key="14">
    <source>
        <dbReference type="EMBL" id="BAK02770.1"/>
    </source>
</evidence>
<sequence length="152" mass="16251">MDSSGTVAKGKKGAAGQKDDGPRKKSVSRSVKAGLQFPVGCIGWYLKKGRYAQRLGTGAPVYLTAVLEYLAAELLELAGNAAKDNKKSRIIPHHLLLAVRNDEELDKLLACVTIAHRGVVPNINTLPLPKRTVEKEGKASKSPKKAATPKKA</sequence>
<comment type="subunit">
    <text evidence="5 10">The nucleosome is a histone octamer containing two molecules each of H2A, H2B, H3 and H4 assembled in one H3-H4 heterotetramer and two H2A-H2B heterodimers. The octamer wraps approximately 147 bp of DNA.</text>
</comment>
<evidence type="ECO:0000256" key="7">
    <source>
        <dbReference type="ARBA" id="ARBA00023125"/>
    </source>
</evidence>
<feature type="region of interest" description="Disordered" evidence="11">
    <location>
        <begin position="1"/>
        <end position="29"/>
    </location>
</feature>
<dbReference type="InterPro" id="IPR032454">
    <property type="entry name" value="Histone_H2A_C"/>
</dbReference>
<dbReference type="KEGG" id="hvg:123404383"/>
<protein>
    <recommendedName>
        <fullName evidence="10">Histone H2A</fullName>
    </recommendedName>
</protein>
<evidence type="ECO:0000313" key="15">
    <source>
        <dbReference type="EnsemblPlants" id="HORVU.MOREX.r3.6HG0609040.1.CDS1"/>
    </source>
</evidence>
<comment type="similarity">
    <text evidence="4 10">Belongs to the histone H2A family.</text>
</comment>
<feature type="region of interest" description="Disordered" evidence="11">
    <location>
        <begin position="130"/>
        <end position="152"/>
    </location>
</feature>
<dbReference type="GO" id="GO:0005634">
    <property type="term" value="C:nucleus"/>
    <property type="evidence" value="ECO:0000318"/>
    <property type="project" value="GO_Central"/>
</dbReference>
<gene>
    <name evidence="15" type="primary">LOC123404383</name>
</gene>
<evidence type="ECO:0000313" key="16">
    <source>
        <dbReference type="Proteomes" id="UP000011116"/>
    </source>
</evidence>
<dbReference type="InterPro" id="IPR032458">
    <property type="entry name" value="Histone_H2A_CS"/>
</dbReference>
<dbReference type="PROSITE" id="PS00046">
    <property type="entry name" value="HISTONE_H2A"/>
    <property type="match status" value="1"/>
</dbReference>
<dbReference type="Gene3D" id="1.10.20.10">
    <property type="entry name" value="Histone, subunit A"/>
    <property type="match status" value="1"/>
</dbReference>
<feature type="domain" description="Histone H2A C-terminal" evidence="13">
    <location>
        <begin position="103"/>
        <end position="136"/>
    </location>
</feature>
<dbReference type="GO" id="GO:0031507">
    <property type="term" value="P:heterochromatin formation"/>
    <property type="evidence" value="ECO:0000318"/>
    <property type="project" value="GO_Central"/>
</dbReference>
<dbReference type="InterPro" id="IPR007125">
    <property type="entry name" value="H2A/H2B/H3"/>
</dbReference>
<evidence type="ECO:0000256" key="6">
    <source>
        <dbReference type="ARBA" id="ARBA00022454"/>
    </source>
</evidence>
<dbReference type="SMR" id="F2E5Z8"/>
<keyword evidence="9 10" id="KW-0544">Nucleosome core</keyword>
<dbReference type="SUPFAM" id="SSF47113">
    <property type="entry name" value="Histone-fold"/>
    <property type="match status" value="1"/>
</dbReference>
<dbReference type="InterPro" id="IPR009072">
    <property type="entry name" value="Histone-fold"/>
</dbReference>
<dbReference type="EMBL" id="AK371572">
    <property type="protein sequence ID" value="BAK02770.1"/>
    <property type="molecule type" value="mRNA"/>
</dbReference>
<dbReference type="GO" id="GO:0000786">
    <property type="term" value="C:nucleosome"/>
    <property type="evidence" value="ECO:0000318"/>
    <property type="project" value="GO_Central"/>
</dbReference>
<dbReference type="CDD" id="cd00074">
    <property type="entry name" value="HFD_H2A"/>
    <property type="match status" value="1"/>
</dbReference>
<dbReference type="InterPro" id="IPR002119">
    <property type="entry name" value="Histone_H2A"/>
</dbReference>
<name>F2E5Z8_HORVV</name>
<dbReference type="GO" id="GO:0070828">
    <property type="term" value="P:heterochromatin organization"/>
    <property type="evidence" value="ECO:0007669"/>
    <property type="project" value="UniProtKB-ARBA"/>
</dbReference>
<keyword evidence="6 10" id="KW-0158">Chromosome</keyword>
<dbReference type="GO" id="GO:0003677">
    <property type="term" value="F:DNA binding"/>
    <property type="evidence" value="ECO:0007669"/>
    <property type="project" value="UniProtKB-KW"/>
</dbReference>
<reference evidence="15" key="4">
    <citation type="submission" date="2022-01" db="UniProtKB">
        <authorList>
            <consortium name="EnsemblPlants"/>
        </authorList>
    </citation>
    <scope>IDENTIFICATION</scope>
    <source>
        <strain evidence="15">subsp. vulgare</strain>
    </source>
</reference>
<dbReference type="GO" id="GO:0003682">
    <property type="term" value="F:chromatin binding"/>
    <property type="evidence" value="ECO:0007669"/>
    <property type="project" value="UniProtKB-ARBA"/>
</dbReference>
<evidence type="ECO:0000256" key="2">
    <source>
        <dbReference type="ARBA" id="ARBA00004123"/>
    </source>
</evidence>